<dbReference type="KEGG" id="tvd:SG34_031630"/>
<dbReference type="InterPro" id="IPR021309">
    <property type="entry name" value="YgaP-like_TM"/>
</dbReference>
<dbReference type="EMBL" id="CP059734">
    <property type="protein sequence ID" value="WDE08476.1"/>
    <property type="molecule type" value="Genomic_DNA"/>
</dbReference>
<evidence type="ECO:0000313" key="4">
    <source>
        <dbReference type="Proteomes" id="UP000032352"/>
    </source>
</evidence>
<keyword evidence="1" id="KW-1133">Transmembrane helix</keyword>
<name>A0AAF0CD32_9GAMM</name>
<evidence type="ECO:0000259" key="2">
    <source>
        <dbReference type="Pfam" id="PF11127"/>
    </source>
</evidence>
<dbReference type="AlphaFoldDB" id="A0AAF0CD32"/>
<organism evidence="3 4">
    <name type="scientific">Thalassomonas viridans</name>
    <dbReference type="NCBI Taxonomy" id="137584"/>
    <lineage>
        <taxon>Bacteria</taxon>
        <taxon>Pseudomonadati</taxon>
        <taxon>Pseudomonadota</taxon>
        <taxon>Gammaproteobacteria</taxon>
        <taxon>Alteromonadales</taxon>
        <taxon>Colwelliaceae</taxon>
        <taxon>Thalassomonas</taxon>
    </lineage>
</organism>
<feature type="transmembrane region" description="Helical" evidence="1">
    <location>
        <begin position="7"/>
        <end position="25"/>
    </location>
</feature>
<gene>
    <name evidence="3" type="ORF">SG34_031630</name>
</gene>
<dbReference type="RefSeq" id="WP_044837614.1">
    <property type="nucleotide sequence ID" value="NZ_CP059734.1"/>
</dbReference>
<evidence type="ECO:0000313" key="3">
    <source>
        <dbReference type="EMBL" id="WDE08476.1"/>
    </source>
</evidence>
<dbReference type="Proteomes" id="UP000032352">
    <property type="component" value="Chromosome pTvir"/>
</dbReference>
<feature type="transmembrane region" description="Helical" evidence="1">
    <location>
        <begin position="31"/>
        <end position="55"/>
    </location>
</feature>
<accession>A0AAF0CD32</accession>
<reference evidence="3 4" key="2">
    <citation type="journal article" date="2022" name="Mar. Drugs">
        <title>Bioassay-Guided Fractionation Leads to the Detection of Cholic Acid Generated by the Rare Thalassomonas sp.</title>
        <authorList>
            <person name="Pheiffer F."/>
            <person name="Schneider Y.K."/>
            <person name="Hansen E.H."/>
            <person name="Andersen J.H."/>
            <person name="Isaksson J."/>
            <person name="Busche T."/>
            <person name="R C."/>
            <person name="Kalinowski J."/>
            <person name="Zyl L.V."/>
            <person name="Trindade M."/>
        </authorList>
    </citation>
    <scope>NUCLEOTIDE SEQUENCE [LARGE SCALE GENOMIC DNA]</scope>
    <source>
        <strain evidence="3 4">XOM25</strain>
    </source>
</reference>
<dbReference type="Gene3D" id="6.10.140.1340">
    <property type="match status" value="1"/>
</dbReference>
<proteinExistence type="predicted"/>
<feature type="domain" description="Inner membrane protein YgaP-like transmembrane" evidence="2">
    <location>
        <begin position="2"/>
        <end position="62"/>
    </location>
</feature>
<keyword evidence="4" id="KW-1185">Reference proteome</keyword>
<protein>
    <submittedName>
        <fullName evidence="3">DUF2892 domain-containing protein</fullName>
    </submittedName>
</protein>
<keyword evidence="1" id="KW-0472">Membrane</keyword>
<reference evidence="3 4" key="1">
    <citation type="journal article" date="2015" name="Genome Announc.">
        <title>Draft Genome Sequences of Marine Isolates of Thalassomonas viridans and Thalassomonas actiniarum.</title>
        <authorList>
            <person name="Olonade I."/>
            <person name="van Zyl L.J."/>
            <person name="Trindade M."/>
        </authorList>
    </citation>
    <scope>NUCLEOTIDE SEQUENCE [LARGE SCALE GENOMIC DNA]</scope>
    <source>
        <strain evidence="3 4">XOM25</strain>
    </source>
</reference>
<sequence length="64" mass="7120">MTVEKAVFRFAGLMVLLSLALTEFVHPGFFWFSVFVGANLLQFSFTGFCPAAIVFRKLGLKTQA</sequence>
<keyword evidence="1" id="KW-0812">Transmembrane</keyword>
<evidence type="ECO:0000256" key="1">
    <source>
        <dbReference type="SAM" id="Phobius"/>
    </source>
</evidence>
<dbReference type="Pfam" id="PF11127">
    <property type="entry name" value="YgaP-like_TM"/>
    <property type="match status" value="1"/>
</dbReference>